<name>A0ABN2KR80_9MICC</name>
<dbReference type="PANTHER" id="PTHR14859">
    <property type="entry name" value="CALCOFLUOR WHITE HYPERSENSITIVE PROTEIN PRECURSOR"/>
    <property type="match status" value="1"/>
</dbReference>
<dbReference type="Pfam" id="PF03372">
    <property type="entry name" value="Exo_endo_phos"/>
    <property type="match status" value="1"/>
</dbReference>
<dbReference type="InterPro" id="IPR051916">
    <property type="entry name" value="GPI-anchor_lipid_remodeler"/>
</dbReference>
<reference evidence="3 4" key="1">
    <citation type="journal article" date="2019" name="Int. J. Syst. Evol. Microbiol.">
        <title>The Global Catalogue of Microorganisms (GCM) 10K type strain sequencing project: providing services to taxonomists for standard genome sequencing and annotation.</title>
        <authorList>
            <consortium name="The Broad Institute Genomics Platform"/>
            <consortium name="The Broad Institute Genome Sequencing Center for Infectious Disease"/>
            <person name="Wu L."/>
            <person name="Ma J."/>
        </authorList>
    </citation>
    <scope>NUCLEOTIDE SEQUENCE [LARGE SCALE GENOMIC DNA]</scope>
    <source>
        <strain evidence="3 4">JCM 14735</strain>
    </source>
</reference>
<comment type="caution">
    <text evidence="3">The sequence shown here is derived from an EMBL/GenBank/DDBJ whole genome shotgun (WGS) entry which is preliminary data.</text>
</comment>
<gene>
    <name evidence="3" type="ORF">GCM10009767_23110</name>
</gene>
<dbReference type="Proteomes" id="UP001501204">
    <property type="component" value="Unassembled WGS sequence"/>
</dbReference>
<feature type="chain" id="PRO_5045277896" evidence="1">
    <location>
        <begin position="24"/>
        <end position="299"/>
    </location>
</feature>
<dbReference type="RefSeq" id="WP_344122661.1">
    <property type="nucleotide sequence ID" value="NZ_BAAAOA010000028.1"/>
</dbReference>
<keyword evidence="3" id="KW-0540">Nuclease</keyword>
<dbReference type="SUPFAM" id="SSF56219">
    <property type="entry name" value="DNase I-like"/>
    <property type="match status" value="1"/>
</dbReference>
<evidence type="ECO:0000256" key="1">
    <source>
        <dbReference type="SAM" id="SignalP"/>
    </source>
</evidence>
<dbReference type="Gene3D" id="3.60.10.10">
    <property type="entry name" value="Endonuclease/exonuclease/phosphatase"/>
    <property type="match status" value="1"/>
</dbReference>
<dbReference type="EMBL" id="BAAAOA010000028">
    <property type="protein sequence ID" value="GAA1763736.1"/>
    <property type="molecule type" value="Genomic_DNA"/>
</dbReference>
<evidence type="ECO:0000313" key="4">
    <source>
        <dbReference type="Proteomes" id="UP001501204"/>
    </source>
</evidence>
<dbReference type="GO" id="GO:0004519">
    <property type="term" value="F:endonuclease activity"/>
    <property type="evidence" value="ECO:0007669"/>
    <property type="project" value="UniProtKB-KW"/>
</dbReference>
<dbReference type="InterPro" id="IPR005135">
    <property type="entry name" value="Endo/exonuclease/phosphatase"/>
</dbReference>
<evidence type="ECO:0000259" key="2">
    <source>
        <dbReference type="Pfam" id="PF03372"/>
    </source>
</evidence>
<organism evidence="3 4">
    <name type="scientific">Kocuria aegyptia</name>
    <dbReference type="NCBI Taxonomy" id="330943"/>
    <lineage>
        <taxon>Bacteria</taxon>
        <taxon>Bacillati</taxon>
        <taxon>Actinomycetota</taxon>
        <taxon>Actinomycetes</taxon>
        <taxon>Micrococcales</taxon>
        <taxon>Micrococcaceae</taxon>
        <taxon>Kocuria</taxon>
    </lineage>
</organism>
<dbReference type="PANTHER" id="PTHR14859:SF15">
    <property type="entry name" value="ENDONUCLEASE_EXONUCLEASE_PHOSPHATASE DOMAIN-CONTAINING PROTEIN"/>
    <property type="match status" value="1"/>
</dbReference>
<sequence length="299" mass="32000">MMKTLIAAGSAAALLMTTGVLGAAPAAAAPDRAPDRGPVRSTDLRVMSFNIHHGADGDDVLDLERTAAVIEASGAEVIGLQEVDDGWSSRSDFEDQAARLAEFLGMHYAYGANLDVAPAEGRTGNSRYGNAILSEHPIIDAENHLLTSIEYTEQPTEQRGLLEAVINVKGHHIGFYSTHLDHQRAEQRELQAREIAQIAGESRRPAVVVGDLNAEPGAPELRGLFEVFTDTFAALGQDDAYTFAPDGAPVEDASLRIDYVLVSEGVRPQAAHVVRTSASDHLPIVADLRIPRSPNGLVR</sequence>
<keyword evidence="1" id="KW-0732">Signal</keyword>
<keyword evidence="3" id="KW-0378">Hydrolase</keyword>
<dbReference type="InterPro" id="IPR036691">
    <property type="entry name" value="Endo/exonu/phosph_ase_sf"/>
</dbReference>
<feature type="signal peptide" evidence="1">
    <location>
        <begin position="1"/>
        <end position="23"/>
    </location>
</feature>
<keyword evidence="4" id="KW-1185">Reference proteome</keyword>
<protein>
    <submittedName>
        <fullName evidence="3">Endonuclease/exonuclease/phosphatase family protein</fullName>
    </submittedName>
</protein>
<proteinExistence type="predicted"/>
<feature type="domain" description="Endonuclease/exonuclease/phosphatase" evidence="2">
    <location>
        <begin position="47"/>
        <end position="281"/>
    </location>
</feature>
<evidence type="ECO:0000313" key="3">
    <source>
        <dbReference type="EMBL" id="GAA1763736.1"/>
    </source>
</evidence>
<accession>A0ABN2KR80</accession>
<keyword evidence="3" id="KW-0255">Endonuclease</keyword>